<evidence type="ECO:0000313" key="10">
    <source>
        <dbReference type="Proteomes" id="UP001295740"/>
    </source>
</evidence>
<dbReference type="InterPro" id="IPR049326">
    <property type="entry name" value="Rhodopsin_dom_fungi"/>
</dbReference>
<feature type="domain" description="Rhodopsin" evidence="8">
    <location>
        <begin position="47"/>
        <end position="295"/>
    </location>
</feature>
<evidence type="ECO:0000256" key="7">
    <source>
        <dbReference type="SAM" id="Phobius"/>
    </source>
</evidence>
<dbReference type="EMBL" id="CAUWAG010000006">
    <property type="protein sequence ID" value="CAJ2503364.1"/>
    <property type="molecule type" value="Genomic_DNA"/>
</dbReference>
<dbReference type="PANTHER" id="PTHR33048:SF47">
    <property type="entry name" value="INTEGRAL MEMBRANE PROTEIN-RELATED"/>
    <property type="match status" value="1"/>
</dbReference>
<feature type="transmembrane region" description="Helical" evidence="7">
    <location>
        <begin position="30"/>
        <end position="51"/>
    </location>
</feature>
<keyword evidence="3 7" id="KW-1133">Transmembrane helix</keyword>
<proteinExistence type="inferred from homology"/>
<evidence type="ECO:0000256" key="5">
    <source>
        <dbReference type="ARBA" id="ARBA00038359"/>
    </source>
</evidence>
<dbReference type="AlphaFoldDB" id="A0AAI8VEV1"/>
<comment type="subcellular location">
    <subcellularLocation>
        <location evidence="1">Membrane</location>
        <topology evidence="1">Multi-pass membrane protein</topology>
    </subcellularLocation>
</comment>
<feature type="transmembrane region" description="Helical" evidence="7">
    <location>
        <begin position="63"/>
        <end position="86"/>
    </location>
</feature>
<feature type="transmembrane region" description="Helical" evidence="7">
    <location>
        <begin position="106"/>
        <end position="129"/>
    </location>
</feature>
<evidence type="ECO:0000259" key="8">
    <source>
        <dbReference type="Pfam" id="PF20684"/>
    </source>
</evidence>
<accession>A0AAI8VEV1</accession>
<comment type="similarity">
    <text evidence="5">Belongs to the SAT4 family.</text>
</comment>
<feature type="transmembrane region" description="Helical" evidence="7">
    <location>
        <begin position="229"/>
        <end position="251"/>
    </location>
</feature>
<feature type="region of interest" description="Disordered" evidence="6">
    <location>
        <begin position="359"/>
        <end position="387"/>
    </location>
</feature>
<dbReference type="InterPro" id="IPR052337">
    <property type="entry name" value="SAT4-like"/>
</dbReference>
<evidence type="ECO:0000256" key="6">
    <source>
        <dbReference type="SAM" id="MobiDB-lite"/>
    </source>
</evidence>
<dbReference type="Proteomes" id="UP001295740">
    <property type="component" value="Unassembled WGS sequence"/>
</dbReference>
<feature type="transmembrane region" description="Helical" evidence="7">
    <location>
        <begin position="271"/>
        <end position="294"/>
    </location>
</feature>
<keyword evidence="10" id="KW-1185">Reference proteome</keyword>
<comment type="caution">
    <text evidence="9">The sequence shown here is derived from an EMBL/GenBank/DDBJ whole genome shotgun (WGS) entry which is preliminary data.</text>
</comment>
<dbReference type="Pfam" id="PF20684">
    <property type="entry name" value="Fung_rhodopsin"/>
    <property type="match status" value="1"/>
</dbReference>
<reference evidence="9" key="1">
    <citation type="submission" date="2023-10" db="EMBL/GenBank/DDBJ databases">
        <authorList>
            <person name="Hackl T."/>
        </authorList>
    </citation>
    <scope>NUCLEOTIDE SEQUENCE</scope>
</reference>
<evidence type="ECO:0000256" key="3">
    <source>
        <dbReference type="ARBA" id="ARBA00022989"/>
    </source>
</evidence>
<evidence type="ECO:0000313" key="9">
    <source>
        <dbReference type="EMBL" id="CAJ2503364.1"/>
    </source>
</evidence>
<protein>
    <submittedName>
        <fullName evidence="9">Uu.00g107580.m01.CDS01</fullName>
    </submittedName>
</protein>
<feature type="transmembrane region" description="Helical" evidence="7">
    <location>
        <begin position="199"/>
        <end position="217"/>
    </location>
</feature>
<evidence type="ECO:0000256" key="4">
    <source>
        <dbReference type="ARBA" id="ARBA00023136"/>
    </source>
</evidence>
<dbReference type="GO" id="GO:0016020">
    <property type="term" value="C:membrane"/>
    <property type="evidence" value="ECO:0007669"/>
    <property type="project" value="UniProtKB-SubCell"/>
</dbReference>
<organism evidence="9 10">
    <name type="scientific">Anthostomella pinea</name>
    <dbReference type="NCBI Taxonomy" id="933095"/>
    <lineage>
        <taxon>Eukaryota</taxon>
        <taxon>Fungi</taxon>
        <taxon>Dikarya</taxon>
        <taxon>Ascomycota</taxon>
        <taxon>Pezizomycotina</taxon>
        <taxon>Sordariomycetes</taxon>
        <taxon>Xylariomycetidae</taxon>
        <taxon>Xylariales</taxon>
        <taxon>Xylariaceae</taxon>
        <taxon>Anthostomella</taxon>
    </lineage>
</organism>
<evidence type="ECO:0000256" key="1">
    <source>
        <dbReference type="ARBA" id="ARBA00004141"/>
    </source>
</evidence>
<sequence>MASKNTLQDLIGSYNNFDEPEPAWNRPATIIGLSSVLLVLSTACVIFRLYVRLFVIRSPGWDDLFVSLYLITTISGGVSLCLAPQWGLGQHFLVLKLDDMVSYLKVFYVTNASYNTSAALIKISLLFQYMRIFDRGMMRMVCIFLLVMVGLWGTAYSFMAWFPCFPAQGYWDWTVRSRCYAFGSLDTDTFFATYASQTALNMVFDILVLSVPIPMYFRKDTCHRTKLGLLGLFFMGGIVNGLSIWRLATIINHRATTKPTFDPTWYSPVSILLGMMEVTGASICASVPVFWPVLTARIEEILVTREIQITRAHRFSGDGDDRVELQHSRTGSEASLAPLGKQVHYNDDFVRDQVDPLRQKPSYAVESEITAGGPGKQRSRTAVQAKS</sequence>
<keyword evidence="4 7" id="KW-0472">Membrane</keyword>
<dbReference type="PANTHER" id="PTHR33048">
    <property type="entry name" value="PTH11-LIKE INTEGRAL MEMBRANE PROTEIN (AFU_ORTHOLOGUE AFUA_5G11245)"/>
    <property type="match status" value="1"/>
</dbReference>
<name>A0AAI8VEV1_9PEZI</name>
<keyword evidence="2 7" id="KW-0812">Transmembrane</keyword>
<feature type="transmembrane region" description="Helical" evidence="7">
    <location>
        <begin position="141"/>
        <end position="162"/>
    </location>
</feature>
<gene>
    <name evidence="9" type="ORF">KHLLAP_LOCUS3832</name>
</gene>
<evidence type="ECO:0000256" key="2">
    <source>
        <dbReference type="ARBA" id="ARBA00022692"/>
    </source>
</evidence>